<protein>
    <submittedName>
        <fullName evidence="1">Uncharacterized protein</fullName>
    </submittedName>
</protein>
<dbReference type="OrthoDB" id="10432669at2759"/>
<sequence length="75" mass="8140">MAQSNSSDGLVNQSTALTARSNGFDSAQLSELTQYVAANFRRLVRTPIGLIFTAACSSRRALRFDYNNGMFGTNS</sequence>
<dbReference type="EMBL" id="JXTC01000436">
    <property type="protein sequence ID" value="PON54103.1"/>
    <property type="molecule type" value="Genomic_DNA"/>
</dbReference>
<dbReference type="AlphaFoldDB" id="A0A2P5BZ65"/>
<evidence type="ECO:0000313" key="2">
    <source>
        <dbReference type="Proteomes" id="UP000237000"/>
    </source>
</evidence>
<dbReference type="Proteomes" id="UP000237000">
    <property type="component" value="Unassembled WGS sequence"/>
</dbReference>
<dbReference type="InParanoid" id="A0A2P5BZ65"/>
<proteinExistence type="predicted"/>
<evidence type="ECO:0000313" key="1">
    <source>
        <dbReference type="EMBL" id="PON54103.1"/>
    </source>
</evidence>
<accession>A0A2P5BZ65</accession>
<reference evidence="2" key="1">
    <citation type="submission" date="2016-06" db="EMBL/GenBank/DDBJ databases">
        <title>Parallel loss of symbiosis genes in relatives of nitrogen-fixing non-legume Parasponia.</title>
        <authorList>
            <person name="Van Velzen R."/>
            <person name="Holmer R."/>
            <person name="Bu F."/>
            <person name="Rutten L."/>
            <person name="Van Zeijl A."/>
            <person name="Liu W."/>
            <person name="Santuari L."/>
            <person name="Cao Q."/>
            <person name="Sharma T."/>
            <person name="Shen D."/>
            <person name="Roswanjaya Y."/>
            <person name="Wardhani T."/>
            <person name="Kalhor M.S."/>
            <person name="Jansen J."/>
            <person name="Van den Hoogen J."/>
            <person name="Gungor B."/>
            <person name="Hartog M."/>
            <person name="Hontelez J."/>
            <person name="Verver J."/>
            <person name="Yang W.-C."/>
            <person name="Schijlen E."/>
            <person name="Repin R."/>
            <person name="Schilthuizen M."/>
            <person name="Schranz E."/>
            <person name="Heidstra R."/>
            <person name="Miyata K."/>
            <person name="Fedorova E."/>
            <person name="Kohlen W."/>
            <person name="Bisseling T."/>
            <person name="Smit S."/>
            <person name="Geurts R."/>
        </authorList>
    </citation>
    <scope>NUCLEOTIDE SEQUENCE [LARGE SCALE GENOMIC DNA]</scope>
    <source>
        <strain evidence="2">cv. RG33-2</strain>
    </source>
</reference>
<keyword evidence="2" id="KW-1185">Reference proteome</keyword>
<comment type="caution">
    <text evidence="1">The sequence shown here is derived from an EMBL/GenBank/DDBJ whole genome shotgun (WGS) entry which is preliminary data.</text>
</comment>
<organism evidence="1 2">
    <name type="scientific">Trema orientale</name>
    <name type="common">Charcoal tree</name>
    <name type="synonym">Celtis orientalis</name>
    <dbReference type="NCBI Taxonomy" id="63057"/>
    <lineage>
        <taxon>Eukaryota</taxon>
        <taxon>Viridiplantae</taxon>
        <taxon>Streptophyta</taxon>
        <taxon>Embryophyta</taxon>
        <taxon>Tracheophyta</taxon>
        <taxon>Spermatophyta</taxon>
        <taxon>Magnoliopsida</taxon>
        <taxon>eudicotyledons</taxon>
        <taxon>Gunneridae</taxon>
        <taxon>Pentapetalae</taxon>
        <taxon>rosids</taxon>
        <taxon>fabids</taxon>
        <taxon>Rosales</taxon>
        <taxon>Cannabaceae</taxon>
        <taxon>Trema</taxon>
    </lineage>
</organism>
<gene>
    <name evidence="1" type="ORF">TorRG33x02_303400</name>
</gene>
<name>A0A2P5BZ65_TREOI</name>